<dbReference type="GO" id="GO:0004126">
    <property type="term" value="F:cytidine deaminase activity"/>
    <property type="evidence" value="ECO:0007669"/>
    <property type="project" value="UniProtKB-EC"/>
</dbReference>
<evidence type="ECO:0000256" key="7">
    <source>
        <dbReference type="ARBA" id="ARBA00022801"/>
    </source>
</evidence>
<evidence type="ECO:0000256" key="8">
    <source>
        <dbReference type="ARBA" id="ARBA00022833"/>
    </source>
</evidence>
<sequence length="137" mass="14484">MTITIDWDTLAREARAAARHAYVPYSRFAVGAAILTADGRIVRGCNVENASFGLTNCAERTAIFSARAAGMDEVLAVCIYTPTDVPTPPCGACRQVLNEFGPDMAVRAICNGPDIIDTTLSQLLPGAFGPKNLHDAG</sequence>
<dbReference type="InterPro" id="IPR016192">
    <property type="entry name" value="APOBEC/CMP_deaminase_Zn-bd"/>
</dbReference>
<evidence type="ECO:0000256" key="5">
    <source>
        <dbReference type="ARBA" id="ARBA00018266"/>
    </source>
</evidence>
<comment type="catalytic activity">
    <reaction evidence="11 12">
        <text>cytidine + H2O + H(+) = uridine + NH4(+)</text>
        <dbReference type="Rhea" id="RHEA:16069"/>
        <dbReference type="ChEBI" id="CHEBI:15377"/>
        <dbReference type="ChEBI" id="CHEBI:15378"/>
        <dbReference type="ChEBI" id="CHEBI:16704"/>
        <dbReference type="ChEBI" id="CHEBI:17562"/>
        <dbReference type="ChEBI" id="CHEBI:28938"/>
        <dbReference type="EC" id="3.5.4.5"/>
    </reaction>
</comment>
<dbReference type="PANTHER" id="PTHR11644:SF2">
    <property type="entry name" value="CYTIDINE DEAMINASE"/>
    <property type="match status" value="1"/>
</dbReference>
<evidence type="ECO:0000256" key="11">
    <source>
        <dbReference type="ARBA" id="ARBA00049558"/>
    </source>
</evidence>
<comment type="function">
    <text evidence="2 12">This enzyme scavenges exogenous and endogenous cytidine and 2'-deoxycytidine for UMP synthesis.</text>
</comment>
<evidence type="ECO:0000256" key="1">
    <source>
        <dbReference type="ARBA" id="ARBA00001947"/>
    </source>
</evidence>
<evidence type="ECO:0000313" key="15">
    <source>
        <dbReference type="Proteomes" id="UP001222030"/>
    </source>
</evidence>
<evidence type="ECO:0000256" key="6">
    <source>
        <dbReference type="ARBA" id="ARBA00022723"/>
    </source>
</evidence>
<comment type="catalytic activity">
    <reaction evidence="10 12">
        <text>2'-deoxycytidine + H2O + H(+) = 2'-deoxyuridine + NH4(+)</text>
        <dbReference type="Rhea" id="RHEA:13433"/>
        <dbReference type="ChEBI" id="CHEBI:15377"/>
        <dbReference type="ChEBI" id="CHEBI:15378"/>
        <dbReference type="ChEBI" id="CHEBI:15698"/>
        <dbReference type="ChEBI" id="CHEBI:16450"/>
        <dbReference type="ChEBI" id="CHEBI:28938"/>
        <dbReference type="EC" id="3.5.4.5"/>
    </reaction>
</comment>
<dbReference type="InterPro" id="IPR016193">
    <property type="entry name" value="Cytidine_deaminase-like"/>
</dbReference>
<dbReference type="Gene3D" id="3.40.140.10">
    <property type="entry name" value="Cytidine Deaminase, domain 2"/>
    <property type="match status" value="1"/>
</dbReference>
<dbReference type="NCBIfam" id="TIGR01354">
    <property type="entry name" value="cyt_deam_tetra"/>
    <property type="match status" value="1"/>
</dbReference>
<dbReference type="InterPro" id="IPR050202">
    <property type="entry name" value="Cyt/Deoxycyt_deaminase"/>
</dbReference>
<evidence type="ECO:0000256" key="9">
    <source>
        <dbReference type="ARBA" id="ARBA00032005"/>
    </source>
</evidence>
<dbReference type="Pfam" id="PF00383">
    <property type="entry name" value="dCMP_cyt_deam_1"/>
    <property type="match status" value="1"/>
</dbReference>
<dbReference type="PROSITE" id="PS00903">
    <property type="entry name" value="CYT_DCMP_DEAMINASES_1"/>
    <property type="match status" value="1"/>
</dbReference>
<dbReference type="Proteomes" id="UP001222030">
    <property type="component" value="Unassembled WGS sequence"/>
</dbReference>
<evidence type="ECO:0000256" key="4">
    <source>
        <dbReference type="ARBA" id="ARBA00012783"/>
    </source>
</evidence>
<dbReference type="PANTHER" id="PTHR11644">
    <property type="entry name" value="CYTIDINE DEAMINASE"/>
    <property type="match status" value="1"/>
</dbReference>
<keyword evidence="7 12" id="KW-0378">Hydrolase</keyword>
<dbReference type="InterPro" id="IPR006262">
    <property type="entry name" value="Cyt_deam_tetra"/>
</dbReference>
<keyword evidence="6 12" id="KW-0479">Metal-binding</keyword>
<protein>
    <recommendedName>
        <fullName evidence="5 12">Cytidine deaminase</fullName>
        <ecNumber evidence="4 12">3.5.4.5</ecNumber>
    </recommendedName>
    <alternativeName>
        <fullName evidence="9 12">Cytidine aminohydrolase</fullName>
    </alternativeName>
</protein>
<comment type="caution">
    <text evidence="14">The sequence shown here is derived from an EMBL/GenBank/DDBJ whole genome shotgun (WGS) entry which is preliminary data.</text>
</comment>
<accession>A0ABT5INC9</accession>
<dbReference type="EC" id="3.5.4.5" evidence="4 12"/>
<comment type="similarity">
    <text evidence="3 12">Belongs to the cytidine and deoxycytidylate deaminase family.</text>
</comment>
<organism evidence="14 15">
    <name type="scientific">Vogesella margarita</name>
    <dbReference type="NCBI Taxonomy" id="2984199"/>
    <lineage>
        <taxon>Bacteria</taxon>
        <taxon>Pseudomonadati</taxon>
        <taxon>Pseudomonadota</taxon>
        <taxon>Betaproteobacteria</taxon>
        <taxon>Neisseriales</taxon>
        <taxon>Chromobacteriaceae</taxon>
        <taxon>Vogesella</taxon>
    </lineage>
</organism>
<keyword evidence="8 12" id="KW-0862">Zinc</keyword>
<name>A0ABT5INC9_9NEIS</name>
<keyword evidence="15" id="KW-1185">Reference proteome</keyword>
<gene>
    <name evidence="14" type="ORF">PQU96_07820</name>
</gene>
<evidence type="ECO:0000256" key="3">
    <source>
        <dbReference type="ARBA" id="ARBA00006576"/>
    </source>
</evidence>
<comment type="cofactor">
    <cofactor evidence="1 12">
        <name>Zn(2+)</name>
        <dbReference type="ChEBI" id="CHEBI:29105"/>
    </cofactor>
</comment>
<dbReference type="NCBIfam" id="NF004064">
    <property type="entry name" value="PRK05578.1"/>
    <property type="match status" value="1"/>
</dbReference>
<proteinExistence type="inferred from homology"/>
<dbReference type="SUPFAM" id="SSF53927">
    <property type="entry name" value="Cytidine deaminase-like"/>
    <property type="match status" value="1"/>
</dbReference>
<dbReference type="CDD" id="cd01283">
    <property type="entry name" value="cytidine_deaminase"/>
    <property type="match status" value="1"/>
</dbReference>
<dbReference type="EMBL" id="JAQQLE010000005">
    <property type="protein sequence ID" value="MDC7714040.1"/>
    <property type="molecule type" value="Genomic_DNA"/>
</dbReference>
<dbReference type="PROSITE" id="PS51747">
    <property type="entry name" value="CYT_DCMP_DEAMINASES_2"/>
    <property type="match status" value="1"/>
</dbReference>
<reference evidence="14 15" key="1">
    <citation type="submission" date="2023-01" db="EMBL/GenBank/DDBJ databases">
        <title>Novel species of the genus Vogesella isolated from rivers.</title>
        <authorList>
            <person name="Lu H."/>
        </authorList>
    </citation>
    <scope>NUCLEOTIDE SEQUENCE [LARGE SCALE GENOMIC DNA]</scope>
    <source>
        <strain evidence="14 15">LYT5W</strain>
    </source>
</reference>
<evidence type="ECO:0000259" key="13">
    <source>
        <dbReference type="PROSITE" id="PS51747"/>
    </source>
</evidence>
<evidence type="ECO:0000256" key="12">
    <source>
        <dbReference type="RuleBase" id="RU364006"/>
    </source>
</evidence>
<evidence type="ECO:0000256" key="2">
    <source>
        <dbReference type="ARBA" id="ARBA00003949"/>
    </source>
</evidence>
<feature type="domain" description="CMP/dCMP-type deaminase" evidence="13">
    <location>
        <begin position="5"/>
        <end position="131"/>
    </location>
</feature>
<dbReference type="InterPro" id="IPR002125">
    <property type="entry name" value="CMP_dCMP_dom"/>
</dbReference>
<evidence type="ECO:0000256" key="10">
    <source>
        <dbReference type="ARBA" id="ARBA00049252"/>
    </source>
</evidence>
<dbReference type="RefSeq" id="WP_272771732.1">
    <property type="nucleotide sequence ID" value="NZ_JAQQLE010000005.1"/>
</dbReference>
<evidence type="ECO:0000313" key="14">
    <source>
        <dbReference type="EMBL" id="MDC7714040.1"/>
    </source>
</evidence>